<evidence type="ECO:0000313" key="6">
    <source>
        <dbReference type="EMBL" id="RVW78707.1"/>
    </source>
</evidence>
<feature type="compositionally biased region" description="Basic and acidic residues" evidence="5">
    <location>
        <begin position="1"/>
        <end position="18"/>
    </location>
</feature>
<evidence type="ECO:0000256" key="1">
    <source>
        <dbReference type="ARBA" id="ARBA00001946"/>
    </source>
</evidence>
<keyword evidence="4" id="KW-0460">Magnesium</keyword>
<gene>
    <name evidence="6" type="ORF">CK203_048475</name>
</gene>
<dbReference type="PANTHER" id="PTHR22748">
    <property type="entry name" value="AP ENDONUCLEASE"/>
    <property type="match status" value="1"/>
</dbReference>
<dbReference type="GO" id="GO:0016787">
    <property type="term" value="F:hydrolase activity"/>
    <property type="evidence" value="ECO:0007669"/>
    <property type="project" value="UniProtKB-KW"/>
</dbReference>
<comment type="cofactor">
    <cofactor evidence="1">
        <name>Mg(2+)</name>
        <dbReference type="ChEBI" id="CHEBI:18420"/>
    </cofactor>
</comment>
<dbReference type="InterPro" id="IPR004808">
    <property type="entry name" value="AP_endonuc_1"/>
</dbReference>
<evidence type="ECO:0000313" key="7">
    <source>
        <dbReference type="Proteomes" id="UP000288805"/>
    </source>
</evidence>
<accession>A0A438H336</accession>
<comment type="caution">
    <text evidence="6">The sequence shown here is derived from an EMBL/GenBank/DDBJ whole genome shotgun (WGS) entry which is preliminary data.</text>
</comment>
<dbReference type="AlphaFoldDB" id="A0A438H336"/>
<evidence type="ECO:0000256" key="5">
    <source>
        <dbReference type="SAM" id="MobiDB-lite"/>
    </source>
</evidence>
<organism evidence="6 7">
    <name type="scientific">Vitis vinifera</name>
    <name type="common">Grape</name>
    <dbReference type="NCBI Taxonomy" id="29760"/>
    <lineage>
        <taxon>Eukaryota</taxon>
        <taxon>Viridiplantae</taxon>
        <taxon>Streptophyta</taxon>
        <taxon>Embryophyta</taxon>
        <taxon>Tracheophyta</taxon>
        <taxon>Spermatophyta</taxon>
        <taxon>Magnoliopsida</taxon>
        <taxon>eudicotyledons</taxon>
        <taxon>Gunneridae</taxon>
        <taxon>Pentapetalae</taxon>
        <taxon>rosids</taxon>
        <taxon>Vitales</taxon>
        <taxon>Vitaceae</taxon>
        <taxon>Viteae</taxon>
        <taxon>Vitis</taxon>
    </lineage>
</organism>
<name>A0A438H336_VITVI</name>
<dbReference type="SUPFAM" id="SSF56219">
    <property type="entry name" value="DNase I-like"/>
    <property type="match status" value="1"/>
</dbReference>
<dbReference type="GO" id="GO:0046872">
    <property type="term" value="F:metal ion binding"/>
    <property type="evidence" value="ECO:0007669"/>
    <property type="project" value="UniProtKB-KW"/>
</dbReference>
<feature type="region of interest" description="Disordered" evidence="5">
    <location>
        <begin position="62"/>
        <end position="87"/>
    </location>
</feature>
<evidence type="ECO:0000256" key="3">
    <source>
        <dbReference type="ARBA" id="ARBA00022801"/>
    </source>
</evidence>
<proteinExistence type="predicted"/>
<keyword evidence="2" id="KW-0479">Metal-binding</keyword>
<protein>
    <recommendedName>
        <fullName evidence="8">Endonuclease/exonuclease/phosphatase domain-containing protein</fullName>
    </recommendedName>
</protein>
<evidence type="ECO:0000256" key="4">
    <source>
        <dbReference type="ARBA" id="ARBA00022842"/>
    </source>
</evidence>
<sequence>MVGEDAVDKDGRGEKAKPVESINEGGHGPLCKESPDASGLAAGAWLEIWAYSFWASWAYGPKSPPASEAPKGDQSGPRLPNRLGRGAGYADDLEKEFTRCREEEMGRRQQLDPNNPSAERMLEEEAARYVSEINMGGTRARVFSSNLLCFGRTPEREYYDHSGGEEREFWLEVGREDQIQKIIQEEGMAVGTWLKSAAMTLRVGIWGGLQTNGLVKRAERRPAQLGGKSKRKVIKSVIRSQKVDLFCIQETKMQVMSEEVVRSLGPGRYLDWKALNAMGTAGGVLICWDKRSLELLGVEEGQFSISCRFRNVGDGVIWVFTGVYGPCSRKDRECLWEEFGAIRGLWEDPWCLGGDFNSTLYQAERSRNGGSLQL</sequence>
<feature type="region of interest" description="Disordered" evidence="5">
    <location>
        <begin position="1"/>
        <end position="36"/>
    </location>
</feature>
<dbReference type="Gene3D" id="3.60.10.10">
    <property type="entry name" value="Endonuclease/exonuclease/phosphatase"/>
    <property type="match status" value="1"/>
</dbReference>
<dbReference type="EMBL" id="QGNW01000292">
    <property type="protein sequence ID" value="RVW78707.1"/>
    <property type="molecule type" value="Genomic_DNA"/>
</dbReference>
<dbReference type="GO" id="GO:0006281">
    <property type="term" value="P:DNA repair"/>
    <property type="evidence" value="ECO:0007669"/>
    <property type="project" value="InterPro"/>
</dbReference>
<dbReference type="GO" id="GO:0004518">
    <property type="term" value="F:nuclease activity"/>
    <property type="evidence" value="ECO:0007669"/>
    <property type="project" value="InterPro"/>
</dbReference>
<dbReference type="Proteomes" id="UP000288805">
    <property type="component" value="Unassembled WGS sequence"/>
</dbReference>
<evidence type="ECO:0008006" key="8">
    <source>
        <dbReference type="Google" id="ProtNLM"/>
    </source>
</evidence>
<dbReference type="PANTHER" id="PTHR22748:SF19">
    <property type="entry name" value="ENDONUCLEASE_EXONUCLEASE_PHOSPHATASE DOMAIN-CONTAINING PROTEIN"/>
    <property type="match status" value="1"/>
</dbReference>
<reference evidence="6 7" key="1">
    <citation type="journal article" date="2018" name="PLoS Genet.">
        <title>Population sequencing reveals clonal diversity and ancestral inbreeding in the grapevine cultivar Chardonnay.</title>
        <authorList>
            <person name="Roach M.J."/>
            <person name="Johnson D.L."/>
            <person name="Bohlmann J."/>
            <person name="van Vuuren H.J."/>
            <person name="Jones S.J."/>
            <person name="Pretorius I.S."/>
            <person name="Schmidt S.A."/>
            <person name="Borneman A.R."/>
        </authorList>
    </citation>
    <scope>NUCLEOTIDE SEQUENCE [LARGE SCALE GENOMIC DNA]</scope>
    <source>
        <strain evidence="7">cv. Chardonnay</strain>
        <tissue evidence="6">Leaf</tissue>
    </source>
</reference>
<keyword evidence="3" id="KW-0378">Hydrolase</keyword>
<dbReference type="InterPro" id="IPR036691">
    <property type="entry name" value="Endo/exonu/phosph_ase_sf"/>
</dbReference>
<evidence type="ECO:0000256" key="2">
    <source>
        <dbReference type="ARBA" id="ARBA00022723"/>
    </source>
</evidence>